<keyword evidence="1" id="KW-0472">Membrane</keyword>
<evidence type="ECO:0000256" key="1">
    <source>
        <dbReference type="SAM" id="Phobius"/>
    </source>
</evidence>
<comment type="caution">
    <text evidence="2">The sequence shown here is derived from an EMBL/GenBank/DDBJ whole genome shotgun (WGS) entry which is preliminary data.</text>
</comment>
<name>A0A501QCT2_9FLAO</name>
<keyword evidence="1" id="KW-0812">Transmembrane</keyword>
<proteinExistence type="predicted"/>
<keyword evidence="1" id="KW-1133">Transmembrane helix</keyword>
<reference evidence="2 3" key="1">
    <citation type="submission" date="2019-06" db="EMBL/GenBank/DDBJ databases">
        <title>Flavobacterium sp. MaA-Y11 from geoumgang.</title>
        <authorList>
            <person name="Jeong S."/>
        </authorList>
    </citation>
    <scope>NUCLEOTIDE SEQUENCE [LARGE SCALE GENOMIC DNA]</scope>
    <source>
        <strain evidence="2 3">MaA-Y11</strain>
    </source>
</reference>
<dbReference type="OrthoDB" id="1366697at2"/>
<dbReference type="Proteomes" id="UP000319175">
    <property type="component" value="Unassembled WGS sequence"/>
</dbReference>
<protein>
    <submittedName>
        <fullName evidence="2">Uncharacterized protein</fullName>
    </submittedName>
</protein>
<feature type="transmembrane region" description="Helical" evidence="1">
    <location>
        <begin position="73"/>
        <end position="93"/>
    </location>
</feature>
<accession>A0A501QCT2</accession>
<dbReference type="RefSeq" id="WP_140000413.1">
    <property type="nucleotide sequence ID" value="NZ_VFJE01000053.1"/>
</dbReference>
<sequence>MKNLLYKIMISSIYTAQNNGYMSDIWKFASGFYFAFATSIYVIFVYLILNNYILDGGLDFLTITFISERAYNFVLNAGMYSITPIMLLHYFLFLRHDKFKVLIKQYKNQYNKKLFAWYFIIALIFMFVSLFLKVEKTSL</sequence>
<gene>
    <name evidence="2" type="ORF">FJA49_07720</name>
</gene>
<dbReference type="EMBL" id="VFJE01000053">
    <property type="protein sequence ID" value="TPD69786.1"/>
    <property type="molecule type" value="Genomic_DNA"/>
</dbReference>
<dbReference type="AlphaFoldDB" id="A0A501QCT2"/>
<evidence type="ECO:0000313" key="3">
    <source>
        <dbReference type="Proteomes" id="UP000319175"/>
    </source>
</evidence>
<keyword evidence="3" id="KW-1185">Reference proteome</keyword>
<organism evidence="2 3">
    <name type="scientific">Flavobacterium microcysteis</name>
    <dbReference type="NCBI Taxonomy" id="2596891"/>
    <lineage>
        <taxon>Bacteria</taxon>
        <taxon>Pseudomonadati</taxon>
        <taxon>Bacteroidota</taxon>
        <taxon>Flavobacteriia</taxon>
        <taxon>Flavobacteriales</taxon>
        <taxon>Flavobacteriaceae</taxon>
        <taxon>Flavobacterium</taxon>
    </lineage>
</organism>
<evidence type="ECO:0000313" key="2">
    <source>
        <dbReference type="EMBL" id="TPD69786.1"/>
    </source>
</evidence>
<feature type="transmembrane region" description="Helical" evidence="1">
    <location>
        <begin position="32"/>
        <end position="53"/>
    </location>
</feature>
<feature type="transmembrane region" description="Helical" evidence="1">
    <location>
        <begin position="114"/>
        <end position="132"/>
    </location>
</feature>